<feature type="signal peptide" evidence="1">
    <location>
        <begin position="1"/>
        <end position="31"/>
    </location>
</feature>
<reference evidence="3" key="1">
    <citation type="journal article" date="2019" name="Int. J. Syst. Evol. Microbiol.">
        <title>The Global Catalogue of Microorganisms (GCM) 10K type strain sequencing project: providing services to taxonomists for standard genome sequencing and annotation.</title>
        <authorList>
            <consortium name="The Broad Institute Genomics Platform"/>
            <consortium name="The Broad Institute Genome Sequencing Center for Infectious Disease"/>
            <person name="Wu L."/>
            <person name="Ma J."/>
        </authorList>
    </citation>
    <scope>NUCLEOTIDE SEQUENCE [LARGE SCALE GENOMIC DNA]</scope>
    <source>
        <strain evidence="3">JCM 6833</strain>
    </source>
</reference>
<feature type="chain" id="PRO_5046730507" description="Peptidase inhibitor family I36" evidence="1">
    <location>
        <begin position="32"/>
        <end position="114"/>
    </location>
</feature>
<dbReference type="Proteomes" id="UP001501509">
    <property type="component" value="Unassembled WGS sequence"/>
</dbReference>
<accession>A0ABP6CNR7</accession>
<evidence type="ECO:0000313" key="2">
    <source>
        <dbReference type="EMBL" id="GAA2624791.1"/>
    </source>
</evidence>
<evidence type="ECO:0000313" key="3">
    <source>
        <dbReference type="Proteomes" id="UP001501509"/>
    </source>
</evidence>
<evidence type="ECO:0000256" key="1">
    <source>
        <dbReference type="SAM" id="SignalP"/>
    </source>
</evidence>
<keyword evidence="3" id="KW-1185">Reference proteome</keyword>
<evidence type="ECO:0008006" key="4">
    <source>
        <dbReference type="Google" id="ProtNLM"/>
    </source>
</evidence>
<gene>
    <name evidence="2" type="ORF">GCM10010411_71640</name>
</gene>
<proteinExistence type="predicted"/>
<comment type="caution">
    <text evidence="2">The sequence shown here is derived from an EMBL/GenBank/DDBJ whole genome shotgun (WGS) entry which is preliminary data.</text>
</comment>
<protein>
    <recommendedName>
        <fullName evidence="4">Peptidase inhibitor family I36</fullName>
    </recommendedName>
</protein>
<name>A0ABP6CNR7_9ACTN</name>
<organism evidence="2 3">
    <name type="scientific">Actinomadura fulvescens</name>
    <dbReference type="NCBI Taxonomy" id="46160"/>
    <lineage>
        <taxon>Bacteria</taxon>
        <taxon>Bacillati</taxon>
        <taxon>Actinomycetota</taxon>
        <taxon>Actinomycetes</taxon>
        <taxon>Streptosporangiales</taxon>
        <taxon>Thermomonosporaceae</taxon>
        <taxon>Actinomadura</taxon>
    </lineage>
</organism>
<dbReference type="EMBL" id="BAAATD010000012">
    <property type="protein sequence ID" value="GAA2624791.1"/>
    <property type="molecule type" value="Genomic_DNA"/>
</dbReference>
<sequence>MVMKAKARLIGALALATAGVAVQVPAGPAQATIVCPIGYVCLQPEHSPSNQLILIKEGDRQAFPGGVEVAAVSNQTKLNYCVSSHPYNYGLAPRQQVVRSHTVLAVGPSNYCLT</sequence>
<keyword evidence="1" id="KW-0732">Signal</keyword>